<dbReference type="PATRIC" id="fig|1263867.3.peg.4130"/>
<name>M2A5E7_9BACT</name>
<keyword evidence="3" id="KW-1185">Reference proteome</keyword>
<dbReference type="EMBL" id="ANMO01000175">
    <property type="protein sequence ID" value="EMB15381.1"/>
    <property type="molecule type" value="Genomic_DNA"/>
</dbReference>
<reference evidence="2" key="1">
    <citation type="submission" date="2012-11" db="EMBL/GenBank/DDBJ databases">
        <title>Permanent draft genomes of Rhodopirellula europaea strain SH398 and 6C.</title>
        <authorList>
            <person name="Richter M."/>
            <person name="Richter-Heitmann T."/>
            <person name="Frank C."/>
            <person name="Harder J."/>
            <person name="Glockner F.O."/>
        </authorList>
    </citation>
    <scope>NUCLEOTIDE SEQUENCE</scope>
    <source>
        <strain evidence="2">6C</strain>
    </source>
</reference>
<gene>
    <name evidence="2" type="ORF">RE6C_03865</name>
</gene>
<keyword evidence="1" id="KW-0472">Membrane</keyword>
<organism evidence="2 3">
    <name type="scientific">Rhodopirellula europaea 6C</name>
    <dbReference type="NCBI Taxonomy" id="1263867"/>
    <lineage>
        <taxon>Bacteria</taxon>
        <taxon>Pseudomonadati</taxon>
        <taxon>Planctomycetota</taxon>
        <taxon>Planctomycetia</taxon>
        <taxon>Pirellulales</taxon>
        <taxon>Pirellulaceae</taxon>
        <taxon>Rhodopirellula</taxon>
    </lineage>
</organism>
<evidence type="ECO:0000256" key="1">
    <source>
        <dbReference type="SAM" id="Phobius"/>
    </source>
</evidence>
<keyword evidence="1" id="KW-0812">Transmembrane</keyword>
<proteinExistence type="predicted"/>
<evidence type="ECO:0000313" key="3">
    <source>
        <dbReference type="Proteomes" id="UP000011529"/>
    </source>
</evidence>
<keyword evidence="1" id="KW-1133">Transmembrane helix</keyword>
<reference evidence="2" key="2">
    <citation type="journal article" date="2013" name="Mar. Genomics">
        <title>Expression of sulfatases in Rhodopirellula baltica and the diversity of sulfatases in the genus Rhodopirellula.</title>
        <authorList>
            <person name="Wegner C.E."/>
            <person name="Richter-Heitmann T."/>
            <person name="Klindworth A."/>
            <person name="Klockow C."/>
            <person name="Richter M."/>
            <person name="Achstetter T."/>
            <person name="Glockner F.O."/>
            <person name="Harder J."/>
        </authorList>
    </citation>
    <scope>NUCLEOTIDE SEQUENCE [LARGE SCALE GENOMIC DNA]</scope>
    <source>
        <strain evidence="2">6C</strain>
    </source>
</reference>
<feature type="transmembrane region" description="Helical" evidence="1">
    <location>
        <begin position="14"/>
        <end position="33"/>
    </location>
</feature>
<protein>
    <submittedName>
        <fullName evidence="2">Uncharacterized protein</fullName>
    </submittedName>
</protein>
<evidence type="ECO:0000313" key="2">
    <source>
        <dbReference type="EMBL" id="EMB15381.1"/>
    </source>
</evidence>
<dbReference type="Proteomes" id="UP000011529">
    <property type="component" value="Unassembled WGS sequence"/>
</dbReference>
<dbReference type="AlphaFoldDB" id="M2A5E7"/>
<comment type="caution">
    <text evidence="2">The sequence shown here is derived from an EMBL/GenBank/DDBJ whole genome shotgun (WGS) entry which is preliminary data.</text>
</comment>
<sequence>MLDGDVSPDRASGFYWAGLQVVFGASSAARLFLCDHMSIESPTVFEMLAFHLNL</sequence>
<accession>M2A5E7</accession>